<dbReference type="EMBL" id="CP065177">
    <property type="protein sequence ID" value="URG47840.1"/>
    <property type="molecule type" value="Genomic_DNA"/>
</dbReference>
<accession>A0A9Q2I907</accession>
<sequence length="306" mass="35912">MNRQKISIITLTYNNWCDLSLAIESVSQQKISSNIDIEYLIVDDGTKNFDYQYIYSLLKEKCPFHFRILQNENNIGTVRSFNNAIKNSNGEIIIPLSADDRFFDNNVVNMIAEKFQDPGVSLFTTRRLPVADGKVYSSLPRRDEIELFDSQHLLFNYILKRGNFISGSCTYYRKSLLERLGYFDESYRLLEDYPFYIKVLLNNITIHFLDIISIKYSLGGVSALGKRNPLLTQDFRRLYLYIISLDYLSVFWKRNIYFTKVLSFREKMSLKNIIIYPEQCIFLSCLSFLRIIKKYVGAIKIFISSK</sequence>
<gene>
    <name evidence="1" type="ORF">IG609_013600</name>
</gene>
<dbReference type="Proteomes" id="UP000806577">
    <property type="component" value="Chromosome"/>
</dbReference>
<name>A0A9Q2I907_9GAMM</name>
<dbReference type="GO" id="GO:0016758">
    <property type="term" value="F:hexosyltransferase activity"/>
    <property type="evidence" value="ECO:0007669"/>
    <property type="project" value="UniProtKB-ARBA"/>
</dbReference>
<dbReference type="KEGG" id="pqu:IG609_013600"/>
<evidence type="ECO:0000313" key="1">
    <source>
        <dbReference type="EMBL" id="URG47840.1"/>
    </source>
</evidence>
<dbReference type="InterPro" id="IPR001173">
    <property type="entry name" value="Glyco_trans_2-like"/>
</dbReference>
<dbReference type="Gene3D" id="3.90.550.10">
    <property type="entry name" value="Spore Coat Polysaccharide Biosynthesis Protein SpsA, Chain A"/>
    <property type="match status" value="1"/>
</dbReference>
<dbReference type="RefSeq" id="WP_193400923.1">
    <property type="nucleotide sequence ID" value="NZ_CP065177.1"/>
</dbReference>
<protein>
    <submittedName>
        <fullName evidence="1">Glycosyltransferase</fullName>
    </submittedName>
</protein>
<dbReference type="Pfam" id="PF00535">
    <property type="entry name" value="Glycos_transf_2"/>
    <property type="match status" value="1"/>
</dbReference>
<dbReference type="InterPro" id="IPR029044">
    <property type="entry name" value="Nucleotide-diphossugar_trans"/>
</dbReference>
<evidence type="ECO:0000313" key="2">
    <source>
        <dbReference type="Proteomes" id="UP000806577"/>
    </source>
</evidence>
<dbReference type="PANTHER" id="PTHR22916">
    <property type="entry name" value="GLYCOSYLTRANSFERASE"/>
    <property type="match status" value="1"/>
</dbReference>
<dbReference type="AlphaFoldDB" id="A0A9Q2I907"/>
<dbReference type="SUPFAM" id="SSF53448">
    <property type="entry name" value="Nucleotide-diphospho-sugar transferases"/>
    <property type="match status" value="1"/>
</dbReference>
<proteinExistence type="predicted"/>
<organism evidence="1 2">
    <name type="scientific">Pectobacterium quasiaquaticum</name>
    <dbReference type="NCBI Taxonomy" id="2774015"/>
    <lineage>
        <taxon>Bacteria</taxon>
        <taxon>Pseudomonadati</taxon>
        <taxon>Pseudomonadota</taxon>
        <taxon>Gammaproteobacteria</taxon>
        <taxon>Enterobacterales</taxon>
        <taxon>Pectobacteriaceae</taxon>
        <taxon>Pectobacterium</taxon>
    </lineage>
</organism>
<keyword evidence="2" id="KW-1185">Reference proteome</keyword>
<reference evidence="1 2" key="1">
    <citation type="journal article" date="2021" name="Int. J. Syst. Evol. Microbiol.">
        <title>&lt;i&gt;Pectobacterium quasiaquaticum&lt;/i&gt; sp. nov., isolated from waterways.</title>
        <authorList>
            <person name="Ben Moussa H."/>
            <person name="Pedron J."/>
            <person name="Bertrand C."/>
            <person name="Hecquet A."/>
            <person name="Barny M.A."/>
        </authorList>
    </citation>
    <scope>NUCLEOTIDE SEQUENCE [LARGE SCALE GENOMIC DNA]</scope>
    <source>
        <strain evidence="1 2">A477-S1-J17</strain>
    </source>
</reference>